<dbReference type="Proteomes" id="UP000037784">
    <property type="component" value="Unassembled WGS sequence"/>
</dbReference>
<dbReference type="AlphaFoldDB" id="A0A0M8K9M7"/>
<evidence type="ECO:0000313" key="2">
    <source>
        <dbReference type="EMBL" id="GAP64633.1"/>
    </source>
</evidence>
<dbReference type="EMBL" id="LGKN01000006">
    <property type="protein sequence ID" value="KPL87216.1"/>
    <property type="molecule type" value="Genomic_DNA"/>
</dbReference>
<dbReference type="InParanoid" id="A0A0M8K9M7"/>
<gene>
    <name evidence="2" type="ORF">ARMA_3056</name>
    <name evidence="3" type="ORF">SE16_11935</name>
</gene>
<feature type="transmembrane region" description="Helical" evidence="1">
    <location>
        <begin position="93"/>
        <end position="115"/>
    </location>
</feature>
<dbReference type="Proteomes" id="UP000050502">
    <property type="component" value="Unassembled WGS sequence"/>
</dbReference>
<feature type="transmembrane region" description="Helical" evidence="1">
    <location>
        <begin position="37"/>
        <end position="59"/>
    </location>
</feature>
<dbReference type="OrthoDB" id="2374775at2"/>
<feature type="transmembrane region" description="Helical" evidence="1">
    <location>
        <begin position="135"/>
        <end position="163"/>
    </location>
</feature>
<evidence type="ECO:0000256" key="1">
    <source>
        <dbReference type="SAM" id="Phobius"/>
    </source>
</evidence>
<reference evidence="4" key="3">
    <citation type="submission" date="2015-08" db="EMBL/GenBank/DDBJ databases">
        <title>Draft Genome Sequence of a Heterotrophic Facultative Anaerobic Bacterium Ardenticatena maritima Strain 110S.</title>
        <authorList>
            <person name="Kawaichi S."/>
            <person name="Yoshida T."/>
            <person name="Sako Y."/>
            <person name="Nakamura R."/>
        </authorList>
    </citation>
    <scope>NUCLEOTIDE SEQUENCE [LARGE SCALE GENOMIC DNA]</scope>
    <source>
        <strain evidence="4">110S</strain>
    </source>
</reference>
<evidence type="ECO:0000313" key="4">
    <source>
        <dbReference type="Proteomes" id="UP000037784"/>
    </source>
</evidence>
<organism evidence="2 4">
    <name type="scientific">Ardenticatena maritima</name>
    <dbReference type="NCBI Taxonomy" id="872965"/>
    <lineage>
        <taxon>Bacteria</taxon>
        <taxon>Bacillati</taxon>
        <taxon>Chloroflexota</taxon>
        <taxon>Ardenticatenia</taxon>
        <taxon>Ardenticatenales</taxon>
        <taxon>Ardenticatenaceae</taxon>
        <taxon>Ardenticatena</taxon>
    </lineage>
</organism>
<evidence type="ECO:0000313" key="5">
    <source>
        <dbReference type="Proteomes" id="UP000050502"/>
    </source>
</evidence>
<sequence length="236" mass="25494">MALLLSMVDVLLSMLFTGLVLRQWLERRKPHQLLWAFALLIWTVAVSAEVIATIAGVWTPFTYRLYYATGALMVAAWLGAGSVFLVAPRRAAWAFLAVVFLLSAIGGALIFTHPIDASLLTHTDTLGFVETKVFPFIPVRIFIVISNILGTIAFVGSALYSVWKLRHSAFGQSRTVGVGLIAIGGLVAASAHSIGVLGGPGLFRLSELLAVLFIFSGYLISNISLDRQTVFTPQTS</sequence>
<evidence type="ECO:0008006" key="6">
    <source>
        <dbReference type="Google" id="ProtNLM"/>
    </source>
</evidence>
<dbReference type="RefSeq" id="WP_054494354.1">
    <property type="nucleotide sequence ID" value="NZ_BBZA01000292.1"/>
</dbReference>
<dbReference type="STRING" id="872965.SE16_11935"/>
<proteinExistence type="predicted"/>
<reference evidence="3 5" key="2">
    <citation type="submission" date="2015-07" db="EMBL/GenBank/DDBJ databases">
        <title>Whole genome sequence of Ardenticatena maritima DSM 23922.</title>
        <authorList>
            <person name="Hemp J."/>
            <person name="Ward L.M."/>
            <person name="Pace L.A."/>
            <person name="Fischer W.W."/>
        </authorList>
    </citation>
    <scope>NUCLEOTIDE SEQUENCE [LARGE SCALE GENOMIC DNA]</scope>
    <source>
        <strain evidence="3 5">110S</strain>
    </source>
</reference>
<feature type="transmembrane region" description="Helical" evidence="1">
    <location>
        <begin position="201"/>
        <end position="220"/>
    </location>
</feature>
<accession>A0A0M8K9M7</accession>
<feature type="transmembrane region" description="Helical" evidence="1">
    <location>
        <begin position="6"/>
        <end position="25"/>
    </location>
</feature>
<dbReference type="EMBL" id="BBZA01000292">
    <property type="protein sequence ID" value="GAP64633.1"/>
    <property type="molecule type" value="Genomic_DNA"/>
</dbReference>
<keyword evidence="1" id="KW-1133">Transmembrane helix</keyword>
<feature type="transmembrane region" description="Helical" evidence="1">
    <location>
        <begin position="65"/>
        <end position="86"/>
    </location>
</feature>
<reference evidence="2 4" key="1">
    <citation type="journal article" date="2015" name="Genome Announc.">
        <title>Draft Genome Sequence of a Heterotrophic Facultative Anaerobic Thermophilic Bacterium, Ardenticatena maritima Strain 110ST.</title>
        <authorList>
            <person name="Kawaichi S."/>
            <person name="Yoshida T."/>
            <person name="Sako Y."/>
            <person name="Nakamura R."/>
        </authorList>
    </citation>
    <scope>NUCLEOTIDE SEQUENCE [LARGE SCALE GENOMIC DNA]</scope>
    <source>
        <strain evidence="2 4">110S</strain>
    </source>
</reference>
<protein>
    <recommendedName>
        <fullName evidence="6">Histidine kinase N-terminal 7TM region domain-containing protein</fullName>
    </recommendedName>
</protein>
<feature type="transmembrane region" description="Helical" evidence="1">
    <location>
        <begin position="175"/>
        <end position="195"/>
    </location>
</feature>
<keyword evidence="4" id="KW-1185">Reference proteome</keyword>
<keyword evidence="1" id="KW-0472">Membrane</keyword>
<comment type="caution">
    <text evidence="2">The sequence shown here is derived from an EMBL/GenBank/DDBJ whole genome shotgun (WGS) entry which is preliminary data.</text>
</comment>
<name>A0A0M8K9M7_9CHLR</name>
<keyword evidence="1" id="KW-0812">Transmembrane</keyword>
<evidence type="ECO:0000313" key="3">
    <source>
        <dbReference type="EMBL" id="KPL87216.1"/>
    </source>
</evidence>